<organism evidence="1 2">
    <name type="scientific">Frigoriflavimonas asaccharolytica</name>
    <dbReference type="NCBI Taxonomy" id="2735899"/>
    <lineage>
        <taxon>Bacteria</taxon>
        <taxon>Pseudomonadati</taxon>
        <taxon>Bacteroidota</taxon>
        <taxon>Flavobacteriia</taxon>
        <taxon>Flavobacteriales</taxon>
        <taxon>Weeksellaceae</taxon>
        <taxon>Frigoriflavimonas</taxon>
    </lineage>
</organism>
<proteinExistence type="predicted"/>
<dbReference type="Proteomes" id="UP000610746">
    <property type="component" value="Unassembled WGS sequence"/>
</dbReference>
<dbReference type="RefSeq" id="WP_173780108.1">
    <property type="nucleotide sequence ID" value="NZ_JABSNO010000023.1"/>
</dbReference>
<evidence type="ECO:0000313" key="2">
    <source>
        <dbReference type="Proteomes" id="UP000610746"/>
    </source>
</evidence>
<dbReference type="AlphaFoldDB" id="A0A8J8G8S8"/>
<sequence length="149" mass="17681">METIDLIAQLKQNILKIQHTDSLDDTKELEFYDSQIINIIFHFGLKNKYSTEGFPEKYNKLIKNEDEDFQDFLSFDVKSYYVYKIALQHDDIFQMVKIHFNDPDIDYKDENCKDDILMSIKILESEGVNLIFDPESFGTIPLFRPKLPR</sequence>
<dbReference type="EMBL" id="JABSNO010000023">
    <property type="protein sequence ID" value="NRS93553.1"/>
    <property type="molecule type" value="Genomic_DNA"/>
</dbReference>
<reference evidence="1" key="1">
    <citation type="submission" date="2020-05" db="EMBL/GenBank/DDBJ databases">
        <title>Genomic Encyclopedia of Type Strains, Phase IV (KMG-V): Genome sequencing to study the core and pangenomes of soil and plant-associated prokaryotes.</title>
        <authorList>
            <person name="Whitman W."/>
        </authorList>
    </citation>
    <scope>NUCLEOTIDE SEQUENCE</scope>
    <source>
        <strain evidence="1">16F</strain>
    </source>
</reference>
<accession>A0A8J8G8S8</accession>
<comment type="caution">
    <text evidence="1">The sequence shown here is derived from an EMBL/GenBank/DDBJ whole genome shotgun (WGS) entry which is preliminary data.</text>
</comment>
<protein>
    <submittedName>
        <fullName evidence="1">Uncharacterized protein</fullName>
    </submittedName>
</protein>
<keyword evidence="2" id="KW-1185">Reference proteome</keyword>
<evidence type="ECO:0000313" key="1">
    <source>
        <dbReference type="EMBL" id="NRS93553.1"/>
    </source>
</evidence>
<gene>
    <name evidence="1" type="ORF">HNQ03_002644</name>
</gene>
<name>A0A8J8G8S8_9FLAO</name>